<protein>
    <submittedName>
        <fullName evidence="8">Growth/differentiation factor 8</fullName>
    </submittedName>
</protein>
<comment type="similarity">
    <text evidence="2 6">Belongs to the TGF-beta family.</text>
</comment>
<keyword evidence="3" id="KW-0964">Secreted</keyword>
<name>A0AAV4HY06_9GAST</name>
<keyword evidence="9" id="KW-1185">Reference proteome</keyword>
<dbReference type="GO" id="GO:0008083">
    <property type="term" value="F:growth factor activity"/>
    <property type="evidence" value="ECO:0007669"/>
    <property type="project" value="UniProtKB-KW"/>
</dbReference>
<dbReference type="GO" id="GO:0005615">
    <property type="term" value="C:extracellular space"/>
    <property type="evidence" value="ECO:0007669"/>
    <property type="project" value="TreeGrafter"/>
</dbReference>
<evidence type="ECO:0000256" key="3">
    <source>
        <dbReference type="ARBA" id="ARBA00022525"/>
    </source>
</evidence>
<evidence type="ECO:0000256" key="1">
    <source>
        <dbReference type="ARBA" id="ARBA00004613"/>
    </source>
</evidence>
<dbReference type="InterPro" id="IPR001111">
    <property type="entry name" value="TGF-b_propeptide"/>
</dbReference>
<sequence length="260" mass="29788">MLLATDFPEQLSLNITDGVYFTLPSQVKTSKIKRAHLWVYIKRPASPITQKFVELSIVQIAPETKTSERVVHKPIETKKLHIGKRHKPWRQIDFKRVLEFWTKRPELNFGVRITALDASGNNLVVLPPDDEYAPLIMVSLGKGASHSRHRRSQSLVCTENSQETRCCRYPLEIGFVELGWEWIIAPVYVRADYCAGDCRMAMLDDTPRSWITQQIHVEDAIGSCCVPTRMQPLSLLYFDDDNNILYQILQNVKVSKCGCV</sequence>
<dbReference type="PANTHER" id="PTHR11848:SF262">
    <property type="entry name" value="LD29161P"/>
    <property type="match status" value="1"/>
</dbReference>
<comment type="subcellular location">
    <subcellularLocation>
        <location evidence="1">Secreted</location>
    </subcellularLocation>
</comment>
<keyword evidence="5" id="KW-1015">Disulfide bond</keyword>
<keyword evidence="4 6" id="KW-0339">Growth factor</keyword>
<dbReference type="Proteomes" id="UP000762676">
    <property type="component" value="Unassembled WGS sequence"/>
</dbReference>
<evidence type="ECO:0000313" key="8">
    <source>
        <dbReference type="EMBL" id="GFS01386.1"/>
    </source>
</evidence>
<proteinExistence type="inferred from homology"/>
<evidence type="ECO:0000256" key="4">
    <source>
        <dbReference type="ARBA" id="ARBA00023030"/>
    </source>
</evidence>
<reference evidence="8 9" key="1">
    <citation type="journal article" date="2021" name="Elife">
        <title>Chloroplast acquisition without the gene transfer in kleptoplastic sea slugs, Plakobranchus ocellatus.</title>
        <authorList>
            <person name="Maeda T."/>
            <person name="Takahashi S."/>
            <person name="Yoshida T."/>
            <person name="Shimamura S."/>
            <person name="Takaki Y."/>
            <person name="Nagai Y."/>
            <person name="Toyoda A."/>
            <person name="Suzuki Y."/>
            <person name="Arimoto A."/>
            <person name="Ishii H."/>
            <person name="Satoh N."/>
            <person name="Nishiyama T."/>
            <person name="Hasebe M."/>
            <person name="Maruyama T."/>
            <person name="Minagawa J."/>
            <person name="Obokata J."/>
            <person name="Shigenobu S."/>
        </authorList>
    </citation>
    <scope>NUCLEOTIDE SEQUENCE [LARGE SCALE GENOMIC DNA]</scope>
</reference>
<accession>A0AAV4HY06</accession>
<dbReference type="PANTHER" id="PTHR11848">
    <property type="entry name" value="TGF-BETA FAMILY"/>
    <property type="match status" value="1"/>
</dbReference>
<dbReference type="EMBL" id="BMAT01009209">
    <property type="protein sequence ID" value="GFS01386.1"/>
    <property type="molecule type" value="Genomic_DNA"/>
</dbReference>
<dbReference type="InterPro" id="IPR015615">
    <property type="entry name" value="TGF-beta-rel"/>
</dbReference>
<dbReference type="AlphaFoldDB" id="A0AAV4HY06"/>
<evidence type="ECO:0000256" key="2">
    <source>
        <dbReference type="ARBA" id="ARBA00006656"/>
    </source>
</evidence>
<evidence type="ECO:0000256" key="6">
    <source>
        <dbReference type="RuleBase" id="RU000354"/>
    </source>
</evidence>
<evidence type="ECO:0000256" key="5">
    <source>
        <dbReference type="ARBA" id="ARBA00023157"/>
    </source>
</evidence>
<dbReference type="CDD" id="cd13751">
    <property type="entry name" value="TGF_beta_GDF8_like"/>
    <property type="match status" value="1"/>
</dbReference>
<comment type="caution">
    <text evidence="8">The sequence shown here is derived from an EMBL/GenBank/DDBJ whole genome shotgun (WGS) entry which is preliminary data.</text>
</comment>
<feature type="domain" description="TGF-beta family profile" evidence="7">
    <location>
        <begin position="148"/>
        <end position="260"/>
    </location>
</feature>
<dbReference type="SUPFAM" id="SSF57501">
    <property type="entry name" value="Cystine-knot cytokines"/>
    <property type="match status" value="1"/>
</dbReference>
<dbReference type="GO" id="GO:0005125">
    <property type="term" value="F:cytokine activity"/>
    <property type="evidence" value="ECO:0007669"/>
    <property type="project" value="TreeGrafter"/>
</dbReference>
<dbReference type="Pfam" id="PF00019">
    <property type="entry name" value="TGF_beta"/>
    <property type="match status" value="1"/>
</dbReference>
<organism evidence="8 9">
    <name type="scientific">Elysia marginata</name>
    <dbReference type="NCBI Taxonomy" id="1093978"/>
    <lineage>
        <taxon>Eukaryota</taxon>
        <taxon>Metazoa</taxon>
        <taxon>Spiralia</taxon>
        <taxon>Lophotrochozoa</taxon>
        <taxon>Mollusca</taxon>
        <taxon>Gastropoda</taxon>
        <taxon>Heterobranchia</taxon>
        <taxon>Euthyneura</taxon>
        <taxon>Panpulmonata</taxon>
        <taxon>Sacoglossa</taxon>
        <taxon>Placobranchoidea</taxon>
        <taxon>Plakobranchidae</taxon>
        <taxon>Elysia</taxon>
    </lineage>
</organism>
<evidence type="ECO:0000313" key="9">
    <source>
        <dbReference type="Proteomes" id="UP000762676"/>
    </source>
</evidence>
<gene>
    <name evidence="8" type="ORF">ElyMa_004580300</name>
</gene>
<dbReference type="Gene3D" id="2.10.90.10">
    <property type="entry name" value="Cystine-knot cytokines"/>
    <property type="match status" value="1"/>
</dbReference>
<dbReference type="SMART" id="SM00204">
    <property type="entry name" value="TGFB"/>
    <property type="match status" value="1"/>
</dbReference>
<dbReference type="InterPro" id="IPR029034">
    <property type="entry name" value="Cystine-knot_cytokine"/>
</dbReference>
<dbReference type="Gene3D" id="2.60.120.970">
    <property type="match status" value="1"/>
</dbReference>
<dbReference type="Pfam" id="PF00688">
    <property type="entry name" value="TGFb_propeptide"/>
    <property type="match status" value="1"/>
</dbReference>
<dbReference type="PROSITE" id="PS51362">
    <property type="entry name" value="TGF_BETA_2"/>
    <property type="match status" value="1"/>
</dbReference>
<evidence type="ECO:0000259" key="7">
    <source>
        <dbReference type="PROSITE" id="PS51362"/>
    </source>
</evidence>
<dbReference type="InterPro" id="IPR001839">
    <property type="entry name" value="TGF-b_C"/>
</dbReference>